<feature type="signal peptide" evidence="2">
    <location>
        <begin position="1"/>
        <end position="22"/>
    </location>
</feature>
<evidence type="ECO:0000256" key="1">
    <source>
        <dbReference type="SAM" id="MobiDB-lite"/>
    </source>
</evidence>
<keyword evidence="2" id="KW-0732">Signal</keyword>
<dbReference type="EMBL" id="CAWUOM010000047">
    <property type="protein sequence ID" value="CAK7268539.1"/>
    <property type="molecule type" value="Genomic_DNA"/>
</dbReference>
<gene>
    <name evidence="3" type="ORF">SEPCBS57363_003147</name>
</gene>
<evidence type="ECO:0000313" key="4">
    <source>
        <dbReference type="Proteomes" id="UP001642501"/>
    </source>
</evidence>
<keyword evidence="4" id="KW-1185">Reference proteome</keyword>
<evidence type="ECO:0000313" key="3">
    <source>
        <dbReference type="EMBL" id="CAK7268539.1"/>
    </source>
</evidence>
<sequence length="210" mass="22086">MRSTGAFLSVLAATTSLPLAATAPIPNAGSLHSAWDRLLADVYSRTLNLAHNLAPKTTPTITADSGLSTVVIDNRHYTPSADTAPSVVLATRRPIVTTYLMGLGAIKSHSSSPPTGDALSPKDKTVPKPAPIRLPNTHDGVEVVMLDKDVEEAQAATKTTTDTPDSAGPVISPTIIANVEEWDAAETRQKLPPGFVIPPSLLMESRANRP</sequence>
<feature type="region of interest" description="Disordered" evidence="1">
    <location>
        <begin position="106"/>
        <end position="136"/>
    </location>
</feature>
<organism evidence="3 4">
    <name type="scientific">Sporothrix epigloea</name>
    <dbReference type="NCBI Taxonomy" id="1892477"/>
    <lineage>
        <taxon>Eukaryota</taxon>
        <taxon>Fungi</taxon>
        <taxon>Dikarya</taxon>
        <taxon>Ascomycota</taxon>
        <taxon>Pezizomycotina</taxon>
        <taxon>Sordariomycetes</taxon>
        <taxon>Sordariomycetidae</taxon>
        <taxon>Ophiostomatales</taxon>
        <taxon>Ophiostomataceae</taxon>
        <taxon>Sporothrix</taxon>
    </lineage>
</organism>
<proteinExistence type="predicted"/>
<evidence type="ECO:0000256" key="2">
    <source>
        <dbReference type="SAM" id="SignalP"/>
    </source>
</evidence>
<feature type="chain" id="PRO_5046494234" evidence="2">
    <location>
        <begin position="23"/>
        <end position="210"/>
    </location>
</feature>
<reference evidence="3 4" key="1">
    <citation type="submission" date="2024-01" db="EMBL/GenBank/DDBJ databases">
        <authorList>
            <person name="Allen C."/>
            <person name="Tagirdzhanova G."/>
        </authorList>
    </citation>
    <scope>NUCLEOTIDE SEQUENCE [LARGE SCALE GENOMIC DNA]</scope>
    <source>
        <strain evidence="3 4">CBS 573.63</strain>
    </source>
</reference>
<accession>A0ABP0DJV8</accession>
<dbReference type="Proteomes" id="UP001642501">
    <property type="component" value="Unassembled WGS sequence"/>
</dbReference>
<name>A0ABP0DJV8_9PEZI</name>
<protein>
    <submittedName>
        <fullName evidence="3">Uncharacterized protein</fullName>
    </submittedName>
</protein>
<comment type="caution">
    <text evidence="3">The sequence shown here is derived from an EMBL/GenBank/DDBJ whole genome shotgun (WGS) entry which is preliminary data.</text>
</comment>